<dbReference type="GO" id="GO:0006357">
    <property type="term" value="P:regulation of transcription by RNA polymerase II"/>
    <property type="evidence" value="ECO:0007669"/>
    <property type="project" value="TreeGrafter"/>
</dbReference>
<dbReference type="PANTHER" id="PTHR46167:SF1">
    <property type="entry name" value="N-LYSINE METHYLTRANSFERASE KMT5A"/>
    <property type="match status" value="1"/>
</dbReference>
<dbReference type="Proteomes" id="UP001165065">
    <property type="component" value="Unassembled WGS sequence"/>
</dbReference>
<keyword evidence="1" id="KW-0812">Transmembrane</keyword>
<proteinExistence type="predicted"/>
<evidence type="ECO:0000259" key="2">
    <source>
        <dbReference type="PROSITE" id="PS50280"/>
    </source>
</evidence>
<feature type="transmembrane region" description="Helical" evidence="1">
    <location>
        <begin position="72"/>
        <end position="91"/>
    </location>
</feature>
<dbReference type="OrthoDB" id="196351at2759"/>
<dbReference type="AlphaFoldDB" id="A0A9W7GJZ8"/>
<dbReference type="PANTHER" id="PTHR46167">
    <property type="entry name" value="N-LYSINE METHYLTRANSFERASE KMT5A"/>
    <property type="match status" value="1"/>
</dbReference>
<evidence type="ECO:0000256" key="1">
    <source>
        <dbReference type="SAM" id="Phobius"/>
    </source>
</evidence>
<dbReference type="InterPro" id="IPR001214">
    <property type="entry name" value="SET_dom"/>
</dbReference>
<evidence type="ECO:0000313" key="4">
    <source>
        <dbReference type="Proteomes" id="UP001165065"/>
    </source>
</evidence>
<dbReference type="GO" id="GO:0042799">
    <property type="term" value="F:histone H4K20 methyltransferase activity"/>
    <property type="evidence" value="ECO:0007669"/>
    <property type="project" value="TreeGrafter"/>
</dbReference>
<dbReference type="Pfam" id="PF00856">
    <property type="entry name" value="SET"/>
    <property type="match status" value="1"/>
</dbReference>
<dbReference type="InterPro" id="IPR046341">
    <property type="entry name" value="SET_dom_sf"/>
</dbReference>
<dbReference type="EMBL" id="BRYA01001551">
    <property type="protein sequence ID" value="GMI45392.1"/>
    <property type="molecule type" value="Genomic_DNA"/>
</dbReference>
<reference evidence="4" key="1">
    <citation type="journal article" date="2023" name="Commun. Biol.">
        <title>Genome analysis of Parmales, the sister group of diatoms, reveals the evolutionary specialization of diatoms from phago-mixotrophs to photoautotrophs.</title>
        <authorList>
            <person name="Ban H."/>
            <person name="Sato S."/>
            <person name="Yoshikawa S."/>
            <person name="Yamada K."/>
            <person name="Nakamura Y."/>
            <person name="Ichinomiya M."/>
            <person name="Sato N."/>
            <person name="Blanc-Mathieu R."/>
            <person name="Endo H."/>
            <person name="Kuwata A."/>
            <person name="Ogata H."/>
        </authorList>
    </citation>
    <scope>NUCLEOTIDE SEQUENCE [LARGE SCALE GENOMIC DNA]</scope>
</reference>
<comment type="caution">
    <text evidence="3">The sequence shown here is derived from an EMBL/GenBank/DDBJ whole genome shotgun (WGS) entry which is preliminary data.</text>
</comment>
<keyword evidence="1" id="KW-1133">Transmembrane helix</keyword>
<dbReference type="InterPro" id="IPR051760">
    <property type="entry name" value="KMT5A"/>
</dbReference>
<gene>
    <name evidence="3" type="ORF">TrCOL_g5234</name>
</gene>
<protein>
    <recommendedName>
        <fullName evidence="2">SET domain-containing protein</fullName>
    </recommendedName>
</protein>
<keyword evidence="4" id="KW-1185">Reference proteome</keyword>
<feature type="domain" description="SET" evidence="2">
    <location>
        <begin position="104"/>
        <end position="226"/>
    </location>
</feature>
<evidence type="ECO:0000313" key="3">
    <source>
        <dbReference type="EMBL" id="GMI45392.1"/>
    </source>
</evidence>
<sequence length="239" mass="27341">MLSTNFLIIPIALFAFYLPTVCPFSRPLPLNHYRTSRPRLNSRPFPLNHYRRTLRPRLNSILTDYEESLGPILPIITTLTSIPLFYIAYNLEEWKIRGNQLPPSRIAIKDVEGKGKGAFLRGGDVKKKAVVGIYGGEVLNMMDLTKRYPVVNGTITEAEYLFELVECGRFIDAGDENSALVNWTRYINHSSKHPNLGININPAKDMVWFNALRNIQDGEELLFDYGDKYWEGFEGVLIE</sequence>
<dbReference type="GO" id="GO:0005700">
    <property type="term" value="C:polytene chromosome"/>
    <property type="evidence" value="ECO:0007669"/>
    <property type="project" value="TreeGrafter"/>
</dbReference>
<dbReference type="GO" id="GO:0005634">
    <property type="term" value="C:nucleus"/>
    <property type="evidence" value="ECO:0007669"/>
    <property type="project" value="TreeGrafter"/>
</dbReference>
<name>A0A9W7GJZ8_9STRA</name>
<dbReference type="SUPFAM" id="SSF82199">
    <property type="entry name" value="SET domain"/>
    <property type="match status" value="1"/>
</dbReference>
<keyword evidence="1" id="KW-0472">Membrane</keyword>
<organism evidence="3 4">
    <name type="scientific">Triparma columacea</name>
    <dbReference type="NCBI Taxonomy" id="722753"/>
    <lineage>
        <taxon>Eukaryota</taxon>
        <taxon>Sar</taxon>
        <taxon>Stramenopiles</taxon>
        <taxon>Ochrophyta</taxon>
        <taxon>Bolidophyceae</taxon>
        <taxon>Parmales</taxon>
        <taxon>Triparmaceae</taxon>
        <taxon>Triparma</taxon>
    </lineage>
</organism>
<dbReference type="SMART" id="SM00317">
    <property type="entry name" value="SET"/>
    <property type="match status" value="1"/>
</dbReference>
<accession>A0A9W7GJZ8</accession>
<dbReference type="Gene3D" id="2.170.270.10">
    <property type="entry name" value="SET domain"/>
    <property type="match status" value="1"/>
</dbReference>
<dbReference type="PROSITE" id="PS50280">
    <property type="entry name" value="SET"/>
    <property type="match status" value="1"/>
</dbReference>